<feature type="compositionally biased region" description="Polar residues" evidence="1">
    <location>
        <begin position="716"/>
        <end position="725"/>
    </location>
</feature>
<comment type="caution">
    <text evidence="2">The sequence shown here is derived from an EMBL/GenBank/DDBJ whole genome shotgun (WGS) entry which is preliminary data.</text>
</comment>
<evidence type="ECO:0000313" key="3">
    <source>
        <dbReference type="Proteomes" id="UP001281761"/>
    </source>
</evidence>
<evidence type="ECO:0000256" key="1">
    <source>
        <dbReference type="SAM" id="MobiDB-lite"/>
    </source>
</evidence>
<dbReference type="InterPro" id="IPR016024">
    <property type="entry name" value="ARM-type_fold"/>
</dbReference>
<protein>
    <submittedName>
        <fullName evidence="2">Uncharacterized protein</fullName>
    </submittedName>
</protein>
<dbReference type="EMBL" id="JARBJD010000044">
    <property type="protein sequence ID" value="KAK2957704.1"/>
    <property type="molecule type" value="Genomic_DNA"/>
</dbReference>
<dbReference type="Proteomes" id="UP001281761">
    <property type="component" value="Unassembled WGS sequence"/>
</dbReference>
<evidence type="ECO:0000313" key="2">
    <source>
        <dbReference type="EMBL" id="KAK2957704.1"/>
    </source>
</evidence>
<dbReference type="SUPFAM" id="SSF48371">
    <property type="entry name" value="ARM repeat"/>
    <property type="match status" value="1"/>
</dbReference>
<accession>A0ABQ9Y1U6</accession>
<feature type="region of interest" description="Disordered" evidence="1">
    <location>
        <begin position="716"/>
        <end position="768"/>
    </location>
</feature>
<name>A0ABQ9Y1U6_9EUKA</name>
<proteinExistence type="predicted"/>
<gene>
    <name evidence="2" type="ORF">BLNAU_7359</name>
</gene>
<feature type="compositionally biased region" description="Basic and acidic residues" evidence="1">
    <location>
        <begin position="737"/>
        <end position="746"/>
    </location>
</feature>
<sequence length="768" mass="87669">MEPTQQSLPDILNSSVPFTDILQHPDFLEELNANNQLLIGVMLRQDNFRTVIQCITNPSPEEETKIQSYRLAAIASFVLTNPMPAIQNTLARPSNLLSLFQILEGEVSVQVYQLHYIVQITQKLQHRHLMDILDTIRDRHSISRIIGELHRYPLVTFLTGLATSISKQQGAQSLFAWLEEQSLFSLLIDQLAHSLTKQKSSHIVTVFVDILKTLCSLFPTDKVFSFFTKSLASRIVAILHLNNDATILATLRLLKTLISQLYSTTDSSLVGSVDQCHPFFTTTILDQFSHFASIITSQSLPLVTAVGELLEALLSSKLGQCIESAIISMVAYCSFGQTERANQSSPYPSLVPIPIEPSEPTEYTIPSPYLENSFSNYSPQSPSPLYLSETELHEHPHQDDEEPPRTCLFCSFFHLCVLHPTVSILHTSFLSFITSIINHHSSSFIKRFLTHIKMIPSLVHIVTHTPEFLNHVHDVSCSLPSSYYFSHNALSASSTLYTNPPPRPVSPTVSPLPSLISSPLYSIHSFSLNVGSLAIRIFAEIDSICSNNEELSHYVHCQDHRWSTVRKEYVDKRLAMEEIDPAVEQLKLLASLQHIEQSDDIHGGKQEADRWVDESERHDKLLSQRLIEHEKQIMEEKRRQEELREIEAQKTRFLEQLEEDRILREEMENMEALSRKKRELEQSIENANPPNTSYKTDYDDDEDEYLNTDIDDFSLSNFRRNQQPNGRPLAPNPTKHMTTESRKRLFQDTNDEINDMWGQNTDENDDYT</sequence>
<keyword evidence="3" id="KW-1185">Reference proteome</keyword>
<feature type="compositionally biased region" description="Polar residues" evidence="1">
    <location>
        <begin position="683"/>
        <end position="695"/>
    </location>
</feature>
<feature type="region of interest" description="Disordered" evidence="1">
    <location>
        <begin position="673"/>
        <end position="704"/>
    </location>
</feature>
<reference evidence="2 3" key="1">
    <citation type="journal article" date="2022" name="bioRxiv">
        <title>Genomics of Preaxostyla Flagellates Illuminates Evolutionary Transitions and the Path Towards Mitochondrial Loss.</title>
        <authorList>
            <person name="Novak L.V.F."/>
            <person name="Treitli S.C."/>
            <person name="Pyrih J."/>
            <person name="Halakuc P."/>
            <person name="Pipaliya S.V."/>
            <person name="Vacek V."/>
            <person name="Brzon O."/>
            <person name="Soukal P."/>
            <person name="Eme L."/>
            <person name="Dacks J.B."/>
            <person name="Karnkowska A."/>
            <person name="Elias M."/>
            <person name="Hampl V."/>
        </authorList>
    </citation>
    <scope>NUCLEOTIDE SEQUENCE [LARGE SCALE GENOMIC DNA]</scope>
    <source>
        <strain evidence="2">NAU3</strain>
        <tissue evidence="2">Gut</tissue>
    </source>
</reference>
<organism evidence="2 3">
    <name type="scientific">Blattamonas nauphoetae</name>
    <dbReference type="NCBI Taxonomy" id="2049346"/>
    <lineage>
        <taxon>Eukaryota</taxon>
        <taxon>Metamonada</taxon>
        <taxon>Preaxostyla</taxon>
        <taxon>Oxymonadida</taxon>
        <taxon>Blattamonas</taxon>
    </lineage>
</organism>